<keyword evidence="3" id="KW-1185">Reference proteome</keyword>
<dbReference type="Proteomes" id="UP000701801">
    <property type="component" value="Unassembled WGS sequence"/>
</dbReference>
<comment type="caution">
    <text evidence="2">The sequence shown here is derived from an EMBL/GenBank/DDBJ whole genome shotgun (WGS) entry which is preliminary data.</text>
</comment>
<sequence length="315" mass="35916">MPPKNPTERGHRKWKPFENALLISLYPFKYSTSEQKADWEWFERLRKELAVDVVRAIDEDAPFVSVAGDLSLVDTVEVSKLLVESDTALSDTLPEVVDLPESRGHDAQNNVVSDENPPDPENSEIEDLQPGQDQFLQDDTQLKEPQKPQFKDPVLQSFWNSILSNNSPSISESGNPQLNQTQFFLESLQDLQFEDPTLQNFWNQIQANDALANQVGSSPQADHYQAPPIETQYQDPNQMQIQLDQEFEVLDRETYQILTDELESLHAAREAEVLGSPSGQMPDEIPDIPEPWLENQLVTSQYSDTQEANMLDEEY</sequence>
<proteinExistence type="predicted"/>
<organism evidence="2 3">
    <name type="scientific">Hymenoscyphus albidus</name>
    <dbReference type="NCBI Taxonomy" id="595503"/>
    <lineage>
        <taxon>Eukaryota</taxon>
        <taxon>Fungi</taxon>
        <taxon>Dikarya</taxon>
        <taxon>Ascomycota</taxon>
        <taxon>Pezizomycotina</taxon>
        <taxon>Leotiomycetes</taxon>
        <taxon>Helotiales</taxon>
        <taxon>Helotiaceae</taxon>
        <taxon>Hymenoscyphus</taxon>
    </lineage>
</organism>
<evidence type="ECO:0000313" key="2">
    <source>
        <dbReference type="EMBL" id="CAG8980537.1"/>
    </source>
</evidence>
<dbReference type="AlphaFoldDB" id="A0A9N9QAJ6"/>
<feature type="compositionally biased region" description="Acidic residues" evidence="1">
    <location>
        <begin position="116"/>
        <end position="127"/>
    </location>
</feature>
<reference evidence="2" key="1">
    <citation type="submission" date="2021-07" db="EMBL/GenBank/DDBJ databases">
        <authorList>
            <person name="Durling M."/>
        </authorList>
    </citation>
    <scope>NUCLEOTIDE SEQUENCE</scope>
</reference>
<evidence type="ECO:0000313" key="3">
    <source>
        <dbReference type="Proteomes" id="UP000701801"/>
    </source>
</evidence>
<gene>
    <name evidence="2" type="ORF">HYALB_00002534</name>
</gene>
<accession>A0A9N9QAJ6</accession>
<evidence type="ECO:0000256" key="1">
    <source>
        <dbReference type="SAM" id="MobiDB-lite"/>
    </source>
</evidence>
<protein>
    <submittedName>
        <fullName evidence="2">Uncharacterized protein</fullName>
    </submittedName>
</protein>
<name>A0A9N9QAJ6_9HELO</name>
<dbReference type="OrthoDB" id="10376231at2759"/>
<feature type="region of interest" description="Disordered" evidence="1">
    <location>
        <begin position="98"/>
        <end position="127"/>
    </location>
</feature>
<dbReference type="EMBL" id="CAJVRM010000396">
    <property type="protein sequence ID" value="CAG8980537.1"/>
    <property type="molecule type" value="Genomic_DNA"/>
</dbReference>